<feature type="domain" description="PPM-type phosphatase" evidence="2">
    <location>
        <begin position="194"/>
        <end position="410"/>
    </location>
</feature>
<evidence type="ECO:0000313" key="4">
    <source>
        <dbReference type="Proteomes" id="UP000199452"/>
    </source>
</evidence>
<dbReference type="Pfam" id="PF07228">
    <property type="entry name" value="SpoIIE"/>
    <property type="match status" value="1"/>
</dbReference>
<dbReference type="OrthoDB" id="9763484at2"/>
<keyword evidence="1" id="KW-0378">Hydrolase</keyword>
<dbReference type="STRING" id="1640674.SAMN05216323_101533"/>
<protein>
    <submittedName>
        <fullName evidence="3">Sigma-B regulation protein RsbU (Phosphoserine phosphatase)</fullName>
    </submittedName>
</protein>
<evidence type="ECO:0000259" key="2">
    <source>
        <dbReference type="SMART" id="SM00331"/>
    </source>
</evidence>
<dbReference type="EMBL" id="FMYP01000015">
    <property type="protein sequence ID" value="SDC03744.1"/>
    <property type="molecule type" value="Genomic_DNA"/>
</dbReference>
<dbReference type="Proteomes" id="UP000199452">
    <property type="component" value="Unassembled WGS sequence"/>
</dbReference>
<sequence>MSGANLSQRRLKLSTFKLNTLLSFSQAINRGRSTQGLLDRFEQILREDLGIDRILFFYQYENGWDCILRSGVPDGLEKEIDIEKDLLPIRDITFMSTSANPTMVDFDIIIPIIQDEKQLAFVFIGDIDDEVKGVSGSIKHLNFIQTLSIILMVAVENIRFFEESLKQEAMRKELELASRMQAMLIPLEKSLVNNESVRMSAYYRPHFEVGGDYYDVIKMDEGHFGFCIADVSGKGISAALLMSNFQATIRALFTGEIELTRLVEKLNERVFDTAMGEKFITMFIARYNQHTKVLEYINAGHNPPLFYDKTLGEVSYLTFGCIGLGMLDEIPVIHAGSKLIDHPSKLLCYTDGLVEVLRDAVVEVDLKAIEDQLINDDSIDSNLKSIIRVQHLDIDNPELFDDVSIVGVEFL</sequence>
<dbReference type="InterPro" id="IPR052016">
    <property type="entry name" value="Bact_Sigma-Reg"/>
</dbReference>
<dbReference type="InterPro" id="IPR036457">
    <property type="entry name" value="PPM-type-like_dom_sf"/>
</dbReference>
<accession>A0A1G6IB61</accession>
<evidence type="ECO:0000256" key="1">
    <source>
        <dbReference type="ARBA" id="ARBA00022801"/>
    </source>
</evidence>
<name>A0A1G6IB61_9BACT</name>
<dbReference type="AlphaFoldDB" id="A0A1G6IB61"/>
<dbReference type="PANTHER" id="PTHR43156">
    <property type="entry name" value="STAGE II SPORULATION PROTEIN E-RELATED"/>
    <property type="match status" value="1"/>
</dbReference>
<dbReference type="SMART" id="SM00331">
    <property type="entry name" value="PP2C_SIG"/>
    <property type="match status" value="1"/>
</dbReference>
<evidence type="ECO:0000313" key="3">
    <source>
        <dbReference type="EMBL" id="SDC03744.1"/>
    </source>
</evidence>
<reference evidence="3 4" key="1">
    <citation type="submission" date="2016-09" db="EMBL/GenBank/DDBJ databases">
        <authorList>
            <person name="Capua I."/>
            <person name="De Benedictis P."/>
            <person name="Joannis T."/>
            <person name="Lombin L.H."/>
            <person name="Cattoli G."/>
        </authorList>
    </citation>
    <scope>NUCLEOTIDE SEQUENCE [LARGE SCALE GENOMIC DNA]</scope>
    <source>
        <strain evidence="3 4">A7P-90m</strain>
    </source>
</reference>
<dbReference type="SUPFAM" id="SSF55781">
    <property type="entry name" value="GAF domain-like"/>
    <property type="match status" value="1"/>
</dbReference>
<organism evidence="3 4">
    <name type="scientific">Williamwhitmania taraxaci</name>
    <dbReference type="NCBI Taxonomy" id="1640674"/>
    <lineage>
        <taxon>Bacteria</taxon>
        <taxon>Pseudomonadati</taxon>
        <taxon>Bacteroidota</taxon>
        <taxon>Bacteroidia</taxon>
        <taxon>Bacteroidales</taxon>
        <taxon>Williamwhitmaniaceae</taxon>
        <taxon>Williamwhitmania</taxon>
    </lineage>
</organism>
<proteinExistence type="predicted"/>
<dbReference type="Gene3D" id="3.60.40.10">
    <property type="entry name" value="PPM-type phosphatase domain"/>
    <property type="match status" value="1"/>
</dbReference>
<dbReference type="PANTHER" id="PTHR43156:SF2">
    <property type="entry name" value="STAGE II SPORULATION PROTEIN E"/>
    <property type="match status" value="1"/>
</dbReference>
<dbReference type="GO" id="GO:0016791">
    <property type="term" value="F:phosphatase activity"/>
    <property type="evidence" value="ECO:0007669"/>
    <property type="project" value="TreeGrafter"/>
</dbReference>
<keyword evidence="4" id="KW-1185">Reference proteome</keyword>
<gene>
    <name evidence="3" type="ORF">SAMN05216323_101533</name>
</gene>
<dbReference type="InterPro" id="IPR001932">
    <property type="entry name" value="PPM-type_phosphatase-like_dom"/>
</dbReference>